<reference evidence="3" key="1">
    <citation type="journal article" date="2019" name="Int. J. Syst. Evol. Microbiol.">
        <title>The Global Catalogue of Microorganisms (GCM) 10K type strain sequencing project: providing services to taxonomists for standard genome sequencing and annotation.</title>
        <authorList>
            <consortium name="The Broad Institute Genomics Platform"/>
            <consortium name="The Broad Institute Genome Sequencing Center for Infectious Disease"/>
            <person name="Wu L."/>
            <person name="Ma J."/>
        </authorList>
    </citation>
    <scope>NUCLEOTIDE SEQUENCE [LARGE SCALE GENOMIC DNA]</scope>
    <source>
        <strain evidence="3">JCM 11117</strain>
    </source>
</reference>
<gene>
    <name evidence="2" type="ORF">GCM10009559_53570</name>
</gene>
<sequence length="169" mass="17405">MGFTLSELEEVTPAAVLTTLLGFAGLFVLWWAYFALAGHDTAASQGEGSTTALRSAFAYAHALMVAGAIVVAVSIELRISHPENDPPLLLTTVGGPLIYLAGNILFLRSRTGAVARTRYIAVAALVVIGIAGLVLGHAVPALLIGVATLAVTTTLAVVTQLRSAREAVA</sequence>
<keyword evidence="3" id="KW-1185">Reference proteome</keyword>
<evidence type="ECO:0000313" key="2">
    <source>
        <dbReference type="EMBL" id="GAA0896001.1"/>
    </source>
</evidence>
<dbReference type="Proteomes" id="UP001499967">
    <property type="component" value="Unassembled WGS sequence"/>
</dbReference>
<keyword evidence="1" id="KW-1133">Transmembrane helix</keyword>
<protein>
    <recommendedName>
        <fullName evidence="4">Low temperature requirement A protein (LtrA)</fullName>
    </recommendedName>
</protein>
<evidence type="ECO:0000313" key="3">
    <source>
        <dbReference type="Proteomes" id="UP001499967"/>
    </source>
</evidence>
<feature type="transmembrane region" description="Helical" evidence="1">
    <location>
        <begin position="87"/>
        <end position="107"/>
    </location>
</feature>
<feature type="transmembrane region" description="Helical" evidence="1">
    <location>
        <begin position="12"/>
        <end position="36"/>
    </location>
</feature>
<keyword evidence="1" id="KW-0812">Transmembrane</keyword>
<name>A0ABP3YN76_9PSEU</name>
<feature type="transmembrane region" description="Helical" evidence="1">
    <location>
        <begin position="119"/>
        <end position="136"/>
    </location>
</feature>
<dbReference type="EMBL" id="BAAAHP010000164">
    <property type="protein sequence ID" value="GAA0896001.1"/>
    <property type="molecule type" value="Genomic_DNA"/>
</dbReference>
<organism evidence="2 3">
    <name type="scientific">Pseudonocardia zijingensis</name>
    <dbReference type="NCBI Taxonomy" id="153376"/>
    <lineage>
        <taxon>Bacteria</taxon>
        <taxon>Bacillati</taxon>
        <taxon>Actinomycetota</taxon>
        <taxon>Actinomycetes</taxon>
        <taxon>Pseudonocardiales</taxon>
        <taxon>Pseudonocardiaceae</taxon>
        <taxon>Pseudonocardia</taxon>
    </lineage>
</organism>
<dbReference type="Pfam" id="PF06772">
    <property type="entry name" value="LtrA"/>
    <property type="match status" value="1"/>
</dbReference>
<proteinExistence type="predicted"/>
<evidence type="ECO:0008006" key="4">
    <source>
        <dbReference type="Google" id="ProtNLM"/>
    </source>
</evidence>
<comment type="caution">
    <text evidence="2">The sequence shown here is derived from an EMBL/GenBank/DDBJ whole genome shotgun (WGS) entry which is preliminary data.</text>
</comment>
<evidence type="ECO:0000256" key="1">
    <source>
        <dbReference type="SAM" id="Phobius"/>
    </source>
</evidence>
<feature type="transmembrane region" description="Helical" evidence="1">
    <location>
        <begin position="142"/>
        <end position="161"/>
    </location>
</feature>
<feature type="transmembrane region" description="Helical" evidence="1">
    <location>
        <begin position="56"/>
        <end position="75"/>
    </location>
</feature>
<accession>A0ABP3YN76</accession>
<dbReference type="InterPro" id="IPR010640">
    <property type="entry name" value="Low_temperature_requirement_A"/>
</dbReference>
<keyword evidence="1" id="KW-0472">Membrane</keyword>